<name>A0ABD6FE84_9PSEU</name>
<evidence type="ECO:0000313" key="2">
    <source>
        <dbReference type="EMBL" id="MFO7192290.1"/>
    </source>
</evidence>
<feature type="region of interest" description="Disordered" evidence="1">
    <location>
        <begin position="1"/>
        <end position="24"/>
    </location>
</feature>
<accession>A0ABD6FE84</accession>
<proteinExistence type="predicted"/>
<organism evidence="2 3">
    <name type="scientific">Thermocrispum agreste</name>
    <dbReference type="NCBI Taxonomy" id="37925"/>
    <lineage>
        <taxon>Bacteria</taxon>
        <taxon>Bacillati</taxon>
        <taxon>Actinomycetota</taxon>
        <taxon>Actinomycetes</taxon>
        <taxon>Pseudonocardiales</taxon>
        <taxon>Pseudonocardiaceae</taxon>
        <taxon>Thermocrispum</taxon>
    </lineage>
</organism>
<feature type="compositionally biased region" description="Low complexity" evidence="1">
    <location>
        <begin position="128"/>
        <end position="141"/>
    </location>
</feature>
<dbReference type="Pfam" id="PF14013">
    <property type="entry name" value="MT0933_antitox"/>
    <property type="match status" value="1"/>
</dbReference>
<evidence type="ECO:0000256" key="1">
    <source>
        <dbReference type="SAM" id="MobiDB-lite"/>
    </source>
</evidence>
<feature type="region of interest" description="Disordered" evidence="1">
    <location>
        <begin position="52"/>
        <end position="208"/>
    </location>
</feature>
<dbReference type="AlphaFoldDB" id="A0ABD6FE84"/>
<comment type="caution">
    <text evidence="2">The sequence shown here is derived from an EMBL/GenBank/DDBJ whole genome shotgun (WGS) entry which is preliminary data.</text>
</comment>
<dbReference type="InterPro" id="IPR028037">
    <property type="entry name" value="Antitoxin_Rv0909/MT0933"/>
</dbReference>
<reference evidence="2 3" key="1">
    <citation type="journal article" date="2021" name="BMC Genomics">
        <title>Genome-resolved metagenome and metatranscriptome analyses of thermophilic composting reveal key bacterial players and their metabolic interactions.</title>
        <authorList>
            <person name="Braga L.P.P."/>
            <person name="Pereira R.V."/>
            <person name="Martins L.F."/>
            <person name="Moura L.M.S."/>
            <person name="Sanchez F.B."/>
            <person name="Patane J.S.L."/>
            <person name="da Silva A.M."/>
            <person name="Setubal J.C."/>
        </authorList>
    </citation>
    <scope>NUCLEOTIDE SEQUENCE [LARGE SCALE GENOMIC DNA]</scope>
    <source>
        <strain evidence="2">ZC4RG45</strain>
    </source>
</reference>
<dbReference type="EMBL" id="QGUI02000087">
    <property type="protein sequence ID" value="MFO7192290.1"/>
    <property type="molecule type" value="Genomic_DNA"/>
</dbReference>
<sequence>MVDFGKLANKAKQALSQHSDKVTGGIDKAAGFAKEKFKGKAEAIENVAEKAKGFVAGQSGKGDARPTDEAGGGGHSSKGASDHGSAGRGPGSPQGSDTPSTGRGPGSPQGSDTSPLGADPAARRKARAAPAPASPTANQPATRTPIGGTRSGTAFAGFRHRNAATAPTRASRRRSAGREPASFHPRRTALTAHSDLAPARSLRRLPPR</sequence>
<evidence type="ECO:0000313" key="3">
    <source>
        <dbReference type="Proteomes" id="UP000249324"/>
    </source>
</evidence>
<protein>
    <submittedName>
        <fullName evidence="2">Antitoxin</fullName>
    </submittedName>
</protein>
<gene>
    <name evidence="2" type="ORF">DIU77_008610</name>
</gene>
<dbReference type="Proteomes" id="UP000249324">
    <property type="component" value="Unassembled WGS sequence"/>
</dbReference>